<evidence type="ECO:0000256" key="3">
    <source>
        <dbReference type="ARBA" id="ARBA00022927"/>
    </source>
</evidence>
<keyword evidence="2" id="KW-0813">Transport</keyword>
<dbReference type="PROSITE" id="PS50166">
    <property type="entry name" value="IMPORTIN_B_NT"/>
    <property type="match status" value="1"/>
</dbReference>
<dbReference type="SUPFAM" id="SSF48371">
    <property type="entry name" value="ARM repeat"/>
    <property type="match status" value="1"/>
</dbReference>
<feature type="region of interest" description="Disordered" evidence="5">
    <location>
        <begin position="855"/>
        <end position="878"/>
    </location>
</feature>
<dbReference type="RefSeq" id="XP_018272643.1">
    <property type="nucleotide sequence ID" value="XM_018416409.1"/>
</dbReference>
<accession>A0A194S7R0</accession>
<evidence type="ECO:0000256" key="1">
    <source>
        <dbReference type="ARBA" id="ARBA00004123"/>
    </source>
</evidence>
<dbReference type="OrthoDB" id="431626at2759"/>
<dbReference type="InterPro" id="IPR001494">
    <property type="entry name" value="Importin-beta_N"/>
</dbReference>
<proteinExistence type="predicted"/>
<dbReference type="GO" id="GO:0006606">
    <property type="term" value="P:protein import into nucleus"/>
    <property type="evidence" value="ECO:0007669"/>
    <property type="project" value="TreeGrafter"/>
</dbReference>
<dbReference type="GeneID" id="28976857"/>
<protein>
    <recommendedName>
        <fullName evidence="6">Importin N-terminal domain-containing protein</fullName>
    </recommendedName>
</protein>
<dbReference type="SMART" id="SM00913">
    <property type="entry name" value="IBN_N"/>
    <property type="match status" value="1"/>
</dbReference>
<dbReference type="GO" id="GO:0005635">
    <property type="term" value="C:nuclear envelope"/>
    <property type="evidence" value="ECO:0007669"/>
    <property type="project" value="TreeGrafter"/>
</dbReference>
<dbReference type="STRING" id="578459.A0A194S7R0"/>
<feature type="domain" description="Importin N-terminal" evidence="6">
    <location>
        <begin position="24"/>
        <end position="101"/>
    </location>
</feature>
<keyword evidence="3" id="KW-0653">Protein transport</keyword>
<dbReference type="InterPro" id="IPR011989">
    <property type="entry name" value="ARM-like"/>
</dbReference>
<gene>
    <name evidence="7" type="ORF">RHOBADRAFT_52581</name>
</gene>
<reference evidence="7 8" key="1">
    <citation type="journal article" date="2015" name="Front. Microbiol.">
        <title>Genome sequence of the plant growth promoting endophytic yeast Rhodotorula graminis WP1.</title>
        <authorList>
            <person name="Firrincieli A."/>
            <person name="Otillar R."/>
            <person name="Salamov A."/>
            <person name="Schmutz J."/>
            <person name="Khan Z."/>
            <person name="Redman R.S."/>
            <person name="Fleck N.D."/>
            <person name="Lindquist E."/>
            <person name="Grigoriev I.V."/>
            <person name="Doty S.L."/>
        </authorList>
    </citation>
    <scope>NUCLEOTIDE SEQUENCE [LARGE SCALE GENOMIC DNA]</scope>
    <source>
        <strain evidence="7 8">WP1</strain>
    </source>
</reference>
<dbReference type="Pfam" id="PF25018">
    <property type="entry name" value="HEAT_IPO9_c"/>
    <property type="match status" value="1"/>
</dbReference>
<keyword evidence="8" id="KW-1185">Reference proteome</keyword>
<evidence type="ECO:0000259" key="6">
    <source>
        <dbReference type="PROSITE" id="PS50166"/>
    </source>
</evidence>
<evidence type="ECO:0000313" key="8">
    <source>
        <dbReference type="Proteomes" id="UP000053890"/>
    </source>
</evidence>
<dbReference type="InterPro" id="IPR056840">
    <property type="entry name" value="HEAT_IPO9_central"/>
</dbReference>
<evidence type="ECO:0000313" key="7">
    <source>
        <dbReference type="EMBL" id="KPV76594.1"/>
    </source>
</evidence>
<evidence type="ECO:0000256" key="4">
    <source>
        <dbReference type="ARBA" id="ARBA00023242"/>
    </source>
</evidence>
<dbReference type="EMBL" id="KQ474076">
    <property type="protein sequence ID" value="KPV76594.1"/>
    <property type="molecule type" value="Genomic_DNA"/>
</dbReference>
<dbReference type="InterPro" id="IPR016024">
    <property type="entry name" value="ARM-type_fold"/>
</dbReference>
<name>A0A194S7R0_RHOGW</name>
<evidence type="ECO:0000256" key="2">
    <source>
        <dbReference type="ARBA" id="ARBA00022448"/>
    </source>
</evidence>
<dbReference type="PANTHER" id="PTHR10997:SF9">
    <property type="entry name" value="IMPORTIN-9"/>
    <property type="match status" value="1"/>
</dbReference>
<evidence type="ECO:0000256" key="5">
    <source>
        <dbReference type="SAM" id="MobiDB-lite"/>
    </source>
</evidence>
<dbReference type="AlphaFoldDB" id="A0A194S7R0"/>
<dbReference type="Proteomes" id="UP000053890">
    <property type="component" value="Unassembled WGS sequence"/>
</dbReference>
<feature type="compositionally biased region" description="Acidic residues" evidence="5">
    <location>
        <begin position="867"/>
        <end position="878"/>
    </location>
</feature>
<dbReference type="Gene3D" id="1.25.10.10">
    <property type="entry name" value="Leucine-rich Repeat Variant"/>
    <property type="match status" value="1"/>
</dbReference>
<dbReference type="GO" id="GO:0031267">
    <property type="term" value="F:small GTPase binding"/>
    <property type="evidence" value="ECO:0007669"/>
    <property type="project" value="InterPro"/>
</dbReference>
<sequence>MTSNQLLHLLQATLDADVNTRVSAELALAKAQQSSETALGLARIATAQEVDVPWRQAACFALKKYVKEFWSPFFPSFKGPTATTPEIKAQVRDVLFVGLSDPVRKIRLACANIVSLIAQPDWPEDWSTLLDQLLALIRSSSIEAVEGGMCALSDFVSISLTEDQLLPVAREMLPTLLSILGAAHTYGPATRARAVHIFRQSVMTLFTVKDEFPDAVKAAVVDTLPQWLGAFEQILGVDVASDLASDAGWDNIAVRTAIFQALEIILNSFPSTLKGTLATYLSLASAHLSSLFPIYTAASLSNSSDFTLPTSQTGEEDSDISSDLGTFVSTVVDFLAQAVRRKAVRSLFIEGPRPTPALVDMLAKAIEFAKMTTDDEDSWATDPNAFVADEDDEMMSYNVRSASLDLVQSFVETLSGPSLVALQSAFQAVASSADRLRAQGDEDWWKGYESALAVVGAISEDLIEHVQEASEEGRAPDFALEGVFQGVVMTYLTAADLPFLQGRAFVFASQFSEVLPQHLAKQYIDAANHVLELAAASVPVKVSAVRALTNFFRHLKENVEPAQAATALSKLLPLLSGATENTLVLVLDAIQSSLKAGGSVLDEQTTRALVKTVLEVWFAKPEDPLLGSAISDSGLDIVTTVIRKDVDQLLNWRSSSGQSGLELVLAQVAKLLQPSENESAGLFVGDLVIHLVRKAGSSIGPVLPDLLQAFVTRLATAQTAMFTQSLVLPFAYLIHQQLENVLSLLESLAVPSGAGQPGRPALEVLLSAWCDYAGDFQGFWNQKVSSVALSQLYAASAARETLQHVQVKGDLVVTEANANRIMTRSRARANPDQFQPIPFPAKVLKLLLHDAQTAAQSSQAKNAPDDAVSDDEDDEWADEGAEFTAGNERDLDFLSEMLSSGGLNRYMQGGDDDEEDELDEQDLHDDPIWQLDLSAHLSGFFRHAYEADQTSFRQLAETFLNEEEKGVLSHVLQSA</sequence>
<dbReference type="PANTHER" id="PTHR10997">
    <property type="entry name" value="IMPORTIN-7, 8, 11"/>
    <property type="match status" value="1"/>
</dbReference>
<dbReference type="Pfam" id="PF03810">
    <property type="entry name" value="IBN_N"/>
    <property type="match status" value="1"/>
</dbReference>
<dbReference type="OMA" id="NPDQYTI"/>
<dbReference type="GO" id="GO:0005829">
    <property type="term" value="C:cytosol"/>
    <property type="evidence" value="ECO:0007669"/>
    <property type="project" value="TreeGrafter"/>
</dbReference>
<keyword evidence="4" id="KW-0539">Nucleus</keyword>
<comment type="subcellular location">
    <subcellularLocation>
        <location evidence="1">Nucleus</location>
    </subcellularLocation>
</comment>
<organism evidence="7 8">
    <name type="scientific">Rhodotorula graminis (strain WP1)</name>
    <dbReference type="NCBI Taxonomy" id="578459"/>
    <lineage>
        <taxon>Eukaryota</taxon>
        <taxon>Fungi</taxon>
        <taxon>Dikarya</taxon>
        <taxon>Basidiomycota</taxon>
        <taxon>Pucciniomycotina</taxon>
        <taxon>Microbotryomycetes</taxon>
        <taxon>Sporidiobolales</taxon>
        <taxon>Sporidiobolaceae</taxon>
        <taxon>Rhodotorula</taxon>
    </lineage>
</organism>